<dbReference type="InterPro" id="IPR051476">
    <property type="entry name" value="Bac_ResReg_Asp_Phosphatase"/>
</dbReference>
<keyword evidence="2" id="KW-0963">Cytoplasm</keyword>
<dbReference type="SMART" id="SM00028">
    <property type="entry name" value="TPR"/>
    <property type="match status" value="4"/>
</dbReference>
<keyword evidence="6" id="KW-0175">Coiled coil</keyword>
<dbReference type="PANTHER" id="PTHR46630:SF1">
    <property type="entry name" value="TETRATRICOPEPTIDE REPEAT PROTEIN 29"/>
    <property type="match status" value="1"/>
</dbReference>
<dbReference type="InterPro" id="IPR011990">
    <property type="entry name" value="TPR-like_helical_dom_sf"/>
</dbReference>
<feature type="coiled-coil region" evidence="6">
    <location>
        <begin position="308"/>
        <end position="335"/>
    </location>
</feature>
<evidence type="ECO:0000256" key="1">
    <source>
        <dbReference type="ARBA" id="ARBA00004496"/>
    </source>
</evidence>
<keyword evidence="3" id="KW-0677">Repeat</keyword>
<name>A0A6M8SKR0_9NEIS</name>
<dbReference type="SUPFAM" id="SSF48452">
    <property type="entry name" value="TPR-like"/>
    <property type="match status" value="1"/>
</dbReference>
<dbReference type="KEGG" id="dee:HQN60_02535"/>
<dbReference type="RefSeq" id="WP_173532204.1">
    <property type="nucleotide sequence ID" value="NZ_CP054143.1"/>
</dbReference>
<dbReference type="Proteomes" id="UP000504844">
    <property type="component" value="Chromosome"/>
</dbReference>
<proteinExistence type="inferred from homology"/>
<comment type="subcellular location">
    <subcellularLocation>
        <location evidence="1">Cytoplasm</location>
    </subcellularLocation>
</comment>
<evidence type="ECO:0000256" key="3">
    <source>
        <dbReference type="ARBA" id="ARBA00022737"/>
    </source>
</evidence>
<keyword evidence="8" id="KW-1185">Reference proteome</keyword>
<reference evidence="7 8" key="1">
    <citation type="submission" date="2020-05" db="EMBL/GenBank/DDBJ databases">
        <title>Complete genome sequence of Deefgea sp. D17.</title>
        <authorList>
            <person name="Bae J.-W."/>
            <person name="Han J.E."/>
        </authorList>
    </citation>
    <scope>NUCLEOTIDE SEQUENCE [LARGE SCALE GENOMIC DNA]</scope>
    <source>
        <strain evidence="7 8">D17</strain>
    </source>
</reference>
<dbReference type="PANTHER" id="PTHR46630">
    <property type="entry name" value="TETRATRICOPEPTIDE REPEAT PROTEIN 29"/>
    <property type="match status" value="1"/>
</dbReference>
<dbReference type="Gene3D" id="1.25.40.10">
    <property type="entry name" value="Tetratricopeptide repeat domain"/>
    <property type="match status" value="2"/>
</dbReference>
<dbReference type="InterPro" id="IPR019734">
    <property type="entry name" value="TPR_rpt"/>
</dbReference>
<evidence type="ECO:0000256" key="2">
    <source>
        <dbReference type="ARBA" id="ARBA00022490"/>
    </source>
</evidence>
<organism evidence="7 8">
    <name type="scientific">Deefgea piscis</name>
    <dbReference type="NCBI Taxonomy" id="2739061"/>
    <lineage>
        <taxon>Bacteria</taxon>
        <taxon>Pseudomonadati</taxon>
        <taxon>Pseudomonadota</taxon>
        <taxon>Betaproteobacteria</taxon>
        <taxon>Neisseriales</taxon>
        <taxon>Chitinibacteraceae</taxon>
        <taxon>Deefgea</taxon>
    </lineage>
</organism>
<comment type="similarity">
    <text evidence="5">Belongs to the Rap family.</text>
</comment>
<dbReference type="EMBL" id="CP054143">
    <property type="protein sequence ID" value="QKJ65695.1"/>
    <property type="molecule type" value="Genomic_DNA"/>
</dbReference>
<evidence type="ECO:0000313" key="7">
    <source>
        <dbReference type="EMBL" id="QKJ65695.1"/>
    </source>
</evidence>
<dbReference type="Pfam" id="PF13424">
    <property type="entry name" value="TPR_12"/>
    <property type="match status" value="1"/>
</dbReference>
<gene>
    <name evidence="7" type="ORF">HQN60_02535</name>
</gene>
<dbReference type="GO" id="GO:0005737">
    <property type="term" value="C:cytoplasm"/>
    <property type="evidence" value="ECO:0007669"/>
    <property type="project" value="UniProtKB-SubCell"/>
</dbReference>
<evidence type="ECO:0000256" key="5">
    <source>
        <dbReference type="ARBA" id="ARBA00038253"/>
    </source>
</evidence>
<evidence type="ECO:0000256" key="4">
    <source>
        <dbReference type="ARBA" id="ARBA00022803"/>
    </source>
</evidence>
<dbReference type="AlphaFoldDB" id="A0A6M8SKR0"/>
<sequence length="364" mass="41353">MICETATSDLALLRHALHRDHDTAEIDHVIRHAKKTHQLSLLAQALLCRGEYLIDIGEQPSAASKDFREAGILARQLNDWSLLAQTLHWQAQCQLHLGEYMRALDIWLQALQTAIDAEDHPAFVRSYSGIAQVCLVFGQAELALEYQQRAFDLAANIDDATLFTDCQLALIANCYQLKHYTEVERLLAQLAEHLARNPRIEAQAEFHIYTGLVLFDHHQLTAAFDQLQTAKTLAQNYGGLWCRSLVALILGRIYLHQNQHDAARQSLEFCLELGEQIRGFNMSQQAHELLEKLCIEQGDFQSALSHLKAGHAKQLQQLQSKAERKLQRISQKQLNPLELELRLALSRIRYQAKSVSNLHSNYNG</sequence>
<protein>
    <submittedName>
        <fullName evidence="7">Tetratricopeptide repeat protein</fullName>
    </submittedName>
</protein>
<keyword evidence="4" id="KW-0802">TPR repeat</keyword>
<evidence type="ECO:0000256" key="6">
    <source>
        <dbReference type="SAM" id="Coils"/>
    </source>
</evidence>
<evidence type="ECO:0000313" key="8">
    <source>
        <dbReference type="Proteomes" id="UP000504844"/>
    </source>
</evidence>
<accession>A0A6M8SKR0</accession>